<protein>
    <submittedName>
        <fullName evidence="1">Serine/threonine-protein kinase</fullName>
    </submittedName>
</protein>
<comment type="caution">
    <text evidence="1">The sequence shown here is derived from an EMBL/GenBank/DDBJ whole genome shotgun (WGS) entry which is preliminary data.</text>
</comment>
<organism evidence="1 2">
    <name type="scientific">Trichinella spiralis</name>
    <name type="common">Trichina worm</name>
    <dbReference type="NCBI Taxonomy" id="6334"/>
    <lineage>
        <taxon>Eukaryota</taxon>
        <taxon>Metazoa</taxon>
        <taxon>Ecdysozoa</taxon>
        <taxon>Nematoda</taxon>
        <taxon>Enoplea</taxon>
        <taxon>Dorylaimia</taxon>
        <taxon>Trichinellida</taxon>
        <taxon>Trichinellidae</taxon>
        <taxon>Trichinella</taxon>
    </lineage>
</organism>
<dbReference type="GO" id="GO:0016301">
    <property type="term" value="F:kinase activity"/>
    <property type="evidence" value="ECO:0007669"/>
    <property type="project" value="UniProtKB-KW"/>
</dbReference>
<gene>
    <name evidence="1" type="ORF">TSPI_06209</name>
</gene>
<dbReference type="Proteomes" id="UP001558632">
    <property type="component" value="Unassembled WGS sequence"/>
</dbReference>
<reference evidence="1 2" key="1">
    <citation type="submission" date="2024-07" db="EMBL/GenBank/DDBJ databases">
        <title>Enhanced genomic and transcriptomic resources for Trichinella pseudospiralis and T. spiralis underpin the discovery of pronounced molecular differences between stages and species.</title>
        <authorList>
            <person name="Pasi K.K."/>
            <person name="La Rosa G."/>
            <person name="Gomez-Morales M.A."/>
            <person name="Tosini F."/>
            <person name="Sumanam S."/>
            <person name="Young N.D."/>
            <person name="Chang B.C."/>
            <person name="Robin G.B."/>
        </authorList>
    </citation>
    <scope>NUCLEOTIDE SEQUENCE [LARGE SCALE GENOMIC DNA]</scope>
    <source>
        <strain evidence="1">ISS534</strain>
    </source>
</reference>
<keyword evidence="1" id="KW-0418">Kinase</keyword>
<sequence length="113" mass="12793">MFPSIQEIFLGLAENLKYGKAVQFEFSTLPHWSKKCTLALIPLLSNYVLHDDRDLFCVAPRGNILAFFLVKLYMIALRYTTPTAAVDKAETTEFSVVMASLKYKLCSALFVSF</sequence>
<keyword evidence="1" id="KW-0808">Transferase</keyword>
<evidence type="ECO:0000313" key="1">
    <source>
        <dbReference type="EMBL" id="KAL1244507.1"/>
    </source>
</evidence>
<accession>A0ABR3KVI7</accession>
<evidence type="ECO:0000313" key="2">
    <source>
        <dbReference type="Proteomes" id="UP001558632"/>
    </source>
</evidence>
<dbReference type="EMBL" id="JBEUSY010000132">
    <property type="protein sequence ID" value="KAL1244507.1"/>
    <property type="molecule type" value="Genomic_DNA"/>
</dbReference>
<keyword evidence="2" id="KW-1185">Reference proteome</keyword>
<proteinExistence type="predicted"/>
<name>A0ABR3KVI7_TRISP</name>